<keyword evidence="6" id="KW-1185">Reference proteome</keyword>
<dbReference type="PANTHER" id="PTHR43899:SF13">
    <property type="entry name" value="RH59310P"/>
    <property type="match status" value="1"/>
</dbReference>
<keyword evidence="4" id="KW-0472">Membrane</keyword>
<dbReference type="PRINTS" id="PR00081">
    <property type="entry name" value="GDHRDH"/>
</dbReference>
<name>A0A401UA64_9BACT</name>
<evidence type="ECO:0000256" key="3">
    <source>
        <dbReference type="ARBA" id="ARBA00023002"/>
    </source>
</evidence>
<dbReference type="EMBL" id="BHXQ01000003">
    <property type="protein sequence ID" value="GCC51762.1"/>
    <property type="molecule type" value="Genomic_DNA"/>
</dbReference>
<dbReference type="InterPro" id="IPR002347">
    <property type="entry name" value="SDR_fam"/>
</dbReference>
<keyword evidence="4" id="KW-0812">Transmembrane</keyword>
<dbReference type="Pfam" id="PF00106">
    <property type="entry name" value="adh_short"/>
    <property type="match status" value="1"/>
</dbReference>
<dbReference type="OrthoDB" id="9808814at2"/>
<dbReference type="PIRSF" id="PIRSF000126">
    <property type="entry name" value="11-beta-HSD1"/>
    <property type="match status" value="1"/>
</dbReference>
<reference evidence="5 6" key="1">
    <citation type="submission" date="2018-11" db="EMBL/GenBank/DDBJ databases">
        <title>Chryseotalea sanarue gen. nov., sp., nov., a member of the family Cytophagaceae, isolated from a brackish lake in Hamamatsu Japan.</title>
        <authorList>
            <person name="Maejima Y."/>
            <person name="Iino T."/>
            <person name="Muraguchi Y."/>
            <person name="Fukuda K."/>
            <person name="Ohkuma M."/>
            <person name="Moriuchi R."/>
            <person name="Dohra H."/>
            <person name="Kimbara K."/>
            <person name="Shintani M."/>
        </authorList>
    </citation>
    <scope>NUCLEOTIDE SEQUENCE [LARGE SCALE GENOMIC DNA]</scope>
    <source>
        <strain evidence="5 6">Ys</strain>
    </source>
</reference>
<comment type="similarity">
    <text evidence="2">Belongs to the short-chain dehydrogenases/reductases (SDR) family.</text>
</comment>
<dbReference type="InterPro" id="IPR020904">
    <property type="entry name" value="Sc_DH/Rdtase_CS"/>
</dbReference>
<dbReference type="AlphaFoldDB" id="A0A401UA64"/>
<gene>
    <name evidence="5" type="ORF">SanaruYs_19910</name>
</gene>
<dbReference type="GO" id="GO:0016491">
    <property type="term" value="F:oxidoreductase activity"/>
    <property type="evidence" value="ECO:0007669"/>
    <property type="project" value="UniProtKB-KW"/>
</dbReference>
<organism evidence="5 6">
    <name type="scientific">Chryseotalea sanaruensis</name>
    <dbReference type="NCBI Taxonomy" id="2482724"/>
    <lineage>
        <taxon>Bacteria</taxon>
        <taxon>Pseudomonadati</taxon>
        <taxon>Bacteroidota</taxon>
        <taxon>Cytophagia</taxon>
        <taxon>Cytophagales</taxon>
        <taxon>Chryseotaleaceae</taxon>
        <taxon>Chryseotalea</taxon>
    </lineage>
</organism>
<feature type="transmembrane region" description="Helical" evidence="4">
    <location>
        <begin position="145"/>
        <end position="166"/>
    </location>
</feature>
<dbReference type="PANTHER" id="PTHR43899">
    <property type="entry name" value="RH59310P"/>
    <property type="match status" value="1"/>
</dbReference>
<comment type="subcellular location">
    <subcellularLocation>
        <location evidence="1">Endoplasmic reticulum</location>
    </subcellularLocation>
</comment>
<keyword evidence="3" id="KW-0560">Oxidoreductase</keyword>
<dbReference type="PROSITE" id="PS00061">
    <property type="entry name" value="ADH_SHORT"/>
    <property type="match status" value="1"/>
</dbReference>
<dbReference type="InterPro" id="IPR036291">
    <property type="entry name" value="NAD(P)-bd_dom_sf"/>
</dbReference>
<dbReference type="Gene3D" id="3.40.50.720">
    <property type="entry name" value="NAD(P)-binding Rossmann-like Domain"/>
    <property type="match status" value="1"/>
</dbReference>
<evidence type="ECO:0000313" key="6">
    <source>
        <dbReference type="Proteomes" id="UP000288227"/>
    </source>
</evidence>
<dbReference type="Proteomes" id="UP000288227">
    <property type="component" value="Unassembled WGS sequence"/>
</dbReference>
<protein>
    <submittedName>
        <fullName evidence="5">KR domain-containing protein</fullName>
    </submittedName>
</protein>
<proteinExistence type="inferred from homology"/>
<evidence type="ECO:0000313" key="5">
    <source>
        <dbReference type="EMBL" id="GCC51762.1"/>
    </source>
</evidence>
<dbReference type="RefSeq" id="WP_127122412.1">
    <property type="nucleotide sequence ID" value="NZ_BHXQ01000003.1"/>
</dbReference>
<dbReference type="InterPro" id="IPR051019">
    <property type="entry name" value="VLCFA-Steroid_DH"/>
</dbReference>
<accession>A0A401UA64</accession>
<evidence type="ECO:0000256" key="2">
    <source>
        <dbReference type="ARBA" id="ARBA00006484"/>
    </source>
</evidence>
<sequence>MILSKKEQQRLKQAYGDWALITGASSGIGLALSELIASCNINVILCSRSEDKLHTQASRLKKTYAIDVKVIALDLSEAESIDLLIQQTQGLTISLFVASAGFGTSGNFLQSSIHEEVNMLRLNCEAVLRLTHYFMQHMVYRKKGGIILLSSIVAFQGVPYAAHYAATKAYVQSLAEGTQQEIKGMGVDVLAAIPGPVESGFGQRANMQMGTALNPEEVAKSILKAIGKSKSVLPGLLSKVLVNSLRTAPRFLRVKIMETIMKEFTKHQMG</sequence>
<evidence type="ECO:0000256" key="4">
    <source>
        <dbReference type="SAM" id="Phobius"/>
    </source>
</evidence>
<evidence type="ECO:0000256" key="1">
    <source>
        <dbReference type="ARBA" id="ARBA00004240"/>
    </source>
</evidence>
<comment type="caution">
    <text evidence="5">The sequence shown here is derived from an EMBL/GenBank/DDBJ whole genome shotgun (WGS) entry which is preliminary data.</text>
</comment>
<dbReference type="SUPFAM" id="SSF51735">
    <property type="entry name" value="NAD(P)-binding Rossmann-fold domains"/>
    <property type="match status" value="1"/>
</dbReference>
<keyword evidence="4" id="KW-1133">Transmembrane helix</keyword>